<keyword evidence="9" id="KW-1185">Reference proteome</keyword>
<feature type="domain" description="HTH La-type RNA-binding" evidence="7">
    <location>
        <begin position="146"/>
        <end position="236"/>
    </location>
</feature>
<dbReference type="EMBL" id="JAPDRK010000003">
    <property type="protein sequence ID" value="KAJ9614655.1"/>
    <property type="molecule type" value="Genomic_DNA"/>
</dbReference>
<dbReference type="InterPro" id="IPR006630">
    <property type="entry name" value="La_HTH"/>
</dbReference>
<comment type="subcellular location">
    <subcellularLocation>
        <location evidence="1">Nucleus</location>
    </subcellularLocation>
</comment>
<name>A0AA38XJI3_9EURO</name>
<dbReference type="Proteomes" id="UP001172673">
    <property type="component" value="Unassembled WGS sequence"/>
</dbReference>
<evidence type="ECO:0000259" key="6">
    <source>
        <dbReference type="PROSITE" id="PS50102"/>
    </source>
</evidence>
<dbReference type="GO" id="GO:0003729">
    <property type="term" value="F:mRNA binding"/>
    <property type="evidence" value="ECO:0007669"/>
    <property type="project" value="TreeGrafter"/>
</dbReference>
<feature type="compositionally biased region" description="Polar residues" evidence="5">
    <location>
        <begin position="60"/>
        <end position="69"/>
    </location>
</feature>
<reference evidence="8" key="1">
    <citation type="submission" date="2022-10" db="EMBL/GenBank/DDBJ databases">
        <title>Culturing micro-colonial fungi from biological soil crusts in the Mojave desert and describing Neophaeococcomyces mojavensis, and introducing the new genera and species Taxawa tesnikishii.</title>
        <authorList>
            <person name="Kurbessoian T."/>
            <person name="Stajich J.E."/>
        </authorList>
    </citation>
    <scope>NUCLEOTIDE SEQUENCE</scope>
    <source>
        <strain evidence="8">TK_41</strain>
    </source>
</reference>
<keyword evidence="2 4" id="KW-0694">RNA-binding</keyword>
<dbReference type="GO" id="GO:1990904">
    <property type="term" value="C:ribonucleoprotein complex"/>
    <property type="evidence" value="ECO:0007669"/>
    <property type="project" value="InterPro"/>
</dbReference>
<feature type="compositionally biased region" description="Basic and acidic residues" evidence="5">
    <location>
        <begin position="344"/>
        <end position="393"/>
    </location>
</feature>
<feature type="compositionally biased region" description="Basic and acidic residues" evidence="5">
    <location>
        <begin position="403"/>
        <end position="422"/>
    </location>
</feature>
<dbReference type="InterPro" id="IPR036390">
    <property type="entry name" value="WH_DNA-bd_sf"/>
</dbReference>
<feature type="region of interest" description="Disordered" evidence="5">
    <location>
        <begin position="338"/>
        <end position="527"/>
    </location>
</feature>
<dbReference type="CDD" id="cd12291">
    <property type="entry name" value="RRM1_La"/>
    <property type="match status" value="1"/>
</dbReference>
<dbReference type="SMART" id="SM00360">
    <property type="entry name" value="RRM"/>
    <property type="match status" value="1"/>
</dbReference>
<dbReference type="PANTHER" id="PTHR22792">
    <property type="entry name" value="LUPUS LA PROTEIN-RELATED"/>
    <property type="match status" value="1"/>
</dbReference>
<dbReference type="Pfam" id="PF05383">
    <property type="entry name" value="La"/>
    <property type="match status" value="1"/>
</dbReference>
<dbReference type="Pfam" id="PF00076">
    <property type="entry name" value="RRM_1"/>
    <property type="match status" value="1"/>
</dbReference>
<sequence length="527" mass="59497">MSVEEAVTEGLADPLDQNAKAAEETKKLLAELEADAGTTDKPEGTNGVKKEDATMEDVSNESGSAQNQGKDIKKEDHDDVEDEKRERRQDRGGRREYNDRGRGRGRGRGDRNSYNGRGQDRRERRDYDDRRPHRSYRDNVKFDASSLEITDDPNEIRKQVHFYFSDSNLPTDKHLFGLAGGVANNPVPLTELLKFKRMHRFQPFEAIVAALKDSKEVELANDDTAVRRIEPLSEDLFKAIPGKADPRTVYVKGFGEEDTTTQFDIEAFFDPYGPTRAVRLRRNGEKFFKGSVFVEFDTEELANAFLELDPKPKYKDKELQIMSKKAYTDKKEDDLLAGRTISNQDDRRGSKYGNRDRRESWDQGKRTRDRDDDRDWRDRRDEDQKRGFRDDKKRGGRGGGRGSRPEWRGGGRSKAPETDERGIPTIKSSAVEKDTGRSEALAKAKAAVEADLKKEQEAANDVESTEQNGVADASTETANAVADSVQADVEATAGKKRSREDDDDAEANREIKKVDTKTESEPATVES</sequence>
<dbReference type="SUPFAM" id="SSF54928">
    <property type="entry name" value="RNA-binding domain, RBD"/>
    <property type="match status" value="1"/>
</dbReference>
<keyword evidence="3" id="KW-0539">Nucleus</keyword>
<feature type="compositionally biased region" description="Basic and acidic residues" evidence="5">
    <location>
        <begin position="21"/>
        <end position="30"/>
    </location>
</feature>
<dbReference type="GO" id="GO:0006396">
    <property type="term" value="P:RNA processing"/>
    <property type="evidence" value="ECO:0007669"/>
    <property type="project" value="InterPro"/>
</dbReference>
<dbReference type="SUPFAM" id="SSF46785">
    <property type="entry name" value="Winged helix' DNA-binding domain"/>
    <property type="match status" value="1"/>
</dbReference>
<dbReference type="PROSITE" id="PS50102">
    <property type="entry name" value="RRM"/>
    <property type="match status" value="1"/>
</dbReference>
<evidence type="ECO:0000256" key="3">
    <source>
        <dbReference type="ARBA" id="ARBA00023242"/>
    </source>
</evidence>
<dbReference type="PRINTS" id="PR00302">
    <property type="entry name" value="LUPUSLA"/>
</dbReference>
<evidence type="ECO:0000256" key="2">
    <source>
        <dbReference type="ARBA" id="ARBA00022884"/>
    </source>
</evidence>
<dbReference type="InterPro" id="IPR036388">
    <property type="entry name" value="WH-like_DNA-bd_sf"/>
</dbReference>
<dbReference type="Gene3D" id="1.10.10.10">
    <property type="entry name" value="Winged helix-like DNA-binding domain superfamily/Winged helix DNA-binding domain"/>
    <property type="match status" value="1"/>
</dbReference>
<dbReference type="GO" id="GO:0005634">
    <property type="term" value="C:nucleus"/>
    <property type="evidence" value="ECO:0007669"/>
    <property type="project" value="UniProtKB-SubCell"/>
</dbReference>
<dbReference type="InterPro" id="IPR035979">
    <property type="entry name" value="RBD_domain_sf"/>
</dbReference>
<dbReference type="Gene3D" id="3.30.70.330">
    <property type="match status" value="1"/>
</dbReference>
<evidence type="ECO:0000256" key="1">
    <source>
        <dbReference type="ARBA" id="ARBA00004123"/>
    </source>
</evidence>
<evidence type="ECO:0000256" key="5">
    <source>
        <dbReference type="SAM" id="MobiDB-lite"/>
    </source>
</evidence>
<feature type="compositionally biased region" description="Basic and acidic residues" evidence="5">
    <location>
        <begin position="506"/>
        <end position="520"/>
    </location>
</feature>
<feature type="domain" description="RRM" evidence="6">
    <location>
        <begin position="247"/>
        <end position="326"/>
    </location>
</feature>
<dbReference type="SMART" id="SM00715">
    <property type="entry name" value="LA"/>
    <property type="match status" value="1"/>
</dbReference>
<comment type="caution">
    <text evidence="8">The sequence shown here is derived from an EMBL/GenBank/DDBJ whole genome shotgun (WGS) entry which is preliminary data.</text>
</comment>
<dbReference type="PROSITE" id="PS50961">
    <property type="entry name" value="HTH_LA"/>
    <property type="match status" value="1"/>
</dbReference>
<dbReference type="InterPro" id="IPR012677">
    <property type="entry name" value="Nucleotide-bd_a/b_plait_sf"/>
</dbReference>
<feature type="region of interest" description="Disordered" evidence="5">
    <location>
        <begin position="1"/>
        <end position="139"/>
    </location>
</feature>
<dbReference type="PANTHER" id="PTHR22792:SF140">
    <property type="entry name" value="ACHILLES, ISOFORM A"/>
    <property type="match status" value="1"/>
</dbReference>
<organism evidence="8 9">
    <name type="scientific">Cladophialophora chaetospira</name>
    <dbReference type="NCBI Taxonomy" id="386627"/>
    <lineage>
        <taxon>Eukaryota</taxon>
        <taxon>Fungi</taxon>
        <taxon>Dikarya</taxon>
        <taxon>Ascomycota</taxon>
        <taxon>Pezizomycotina</taxon>
        <taxon>Eurotiomycetes</taxon>
        <taxon>Chaetothyriomycetidae</taxon>
        <taxon>Chaetothyriales</taxon>
        <taxon>Herpotrichiellaceae</taxon>
        <taxon>Cladophialophora</taxon>
    </lineage>
</organism>
<proteinExistence type="predicted"/>
<protein>
    <submittedName>
        <fullName evidence="8">Uncharacterized protein</fullName>
    </submittedName>
</protein>
<feature type="compositionally biased region" description="Basic and acidic residues" evidence="5">
    <location>
        <begin position="38"/>
        <end position="53"/>
    </location>
</feature>
<evidence type="ECO:0000313" key="8">
    <source>
        <dbReference type="EMBL" id="KAJ9614655.1"/>
    </source>
</evidence>
<evidence type="ECO:0000256" key="4">
    <source>
        <dbReference type="PROSITE-ProRule" id="PRU00332"/>
    </source>
</evidence>
<evidence type="ECO:0000313" key="9">
    <source>
        <dbReference type="Proteomes" id="UP001172673"/>
    </source>
</evidence>
<accession>A0AA38XJI3</accession>
<feature type="compositionally biased region" description="Basic and acidic residues" evidence="5">
    <location>
        <begin position="118"/>
        <end position="139"/>
    </location>
</feature>
<feature type="compositionally biased region" description="Basic and acidic residues" evidence="5">
    <location>
        <begin position="70"/>
        <end position="111"/>
    </location>
</feature>
<evidence type="ECO:0000259" key="7">
    <source>
        <dbReference type="PROSITE" id="PS50961"/>
    </source>
</evidence>
<dbReference type="InterPro" id="IPR000504">
    <property type="entry name" value="RRM_dom"/>
</dbReference>
<dbReference type="InterPro" id="IPR045180">
    <property type="entry name" value="La_dom_prot"/>
</dbReference>
<dbReference type="InterPro" id="IPR002344">
    <property type="entry name" value="Lupus_La"/>
</dbReference>
<feature type="compositionally biased region" description="Basic and acidic residues" evidence="5">
    <location>
        <begin position="430"/>
        <end position="457"/>
    </location>
</feature>
<gene>
    <name evidence="8" type="ORF">H2200_002792</name>
</gene>
<dbReference type="AlphaFoldDB" id="A0AA38XJI3"/>